<proteinExistence type="predicted"/>
<dbReference type="STRING" id="933084.A0A067Q6T5"/>
<accession>A0A067Q6T5</accession>
<evidence type="ECO:0000313" key="3">
    <source>
        <dbReference type="Proteomes" id="UP000027265"/>
    </source>
</evidence>
<dbReference type="SUPFAM" id="SSF56112">
    <property type="entry name" value="Protein kinase-like (PK-like)"/>
    <property type="match status" value="1"/>
</dbReference>
<keyword evidence="3" id="KW-1185">Reference proteome</keyword>
<dbReference type="InterPro" id="IPR001245">
    <property type="entry name" value="Ser-Thr/Tyr_kinase_cat_dom"/>
</dbReference>
<evidence type="ECO:0000313" key="2">
    <source>
        <dbReference type="EMBL" id="KDQ61865.1"/>
    </source>
</evidence>
<feature type="domain" description="Protein kinase" evidence="1">
    <location>
        <begin position="46"/>
        <end position="174"/>
    </location>
</feature>
<dbReference type="Gene3D" id="1.10.510.10">
    <property type="entry name" value="Transferase(Phosphotransferase) domain 1"/>
    <property type="match status" value="1"/>
</dbReference>
<gene>
    <name evidence="2" type="ORF">JAAARDRAFT_204279</name>
</gene>
<dbReference type="InParanoid" id="A0A067Q6T5"/>
<dbReference type="AlphaFoldDB" id="A0A067Q6T5"/>
<name>A0A067Q6T5_9AGAM</name>
<organism evidence="2 3">
    <name type="scientific">Jaapia argillacea MUCL 33604</name>
    <dbReference type="NCBI Taxonomy" id="933084"/>
    <lineage>
        <taxon>Eukaryota</taxon>
        <taxon>Fungi</taxon>
        <taxon>Dikarya</taxon>
        <taxon>Basidiomycota</taxon>
        <taxon>Agaricomycotina</taxon>
        <taxon>Agaricomycetes</taxon>
        <taxon>Agaricomycetidae</taxon>
        <taxon>Jaapiales</taxon>
        <taxon>Jaapiaceae</taxon>
        <taxon>Jaapia</taxon>
    </lineage>
</organism>
<dbReference type="HOGENOM" id="CLU_1540287_0_0_1"/>
<dbReference type="EMBL" id="KL197712">
    <property type="protein sequence ID" value="KDQ61865.1"/>
    <property type="molecule type" value="Genomic_DNA"/>
</dbReference>
<dbReference type="GO" id="GO:0004672">
    <property type="term" value="F:protein kinase activity"/>
    <property type="evidence" value="ECO:0007669"/>
    <property type="project" value="InterPro"/>
</dbReference>
<dbReference type="InterPro" id="IPR000719">
    <property type="entry name" value="Prot_kinase_dom"/>
</dbReference>
<dbReference type="Pfam" id="PF07714">
    <property type="entry name" value="PK_Tyr_Ser-Thr"/>
    <property type="match status" value="1"/>
</dbReference>
<evidence type="ECO:0000259" key="1">
    <source>
        <dbReference type="PROSITE" id="PS50011"/>
    </source>
</evidence>
<dbReference type="GO" id="GO:0005524">
    <property type="term" value="F:ATP binding"/>
    <property type="evidence" value="ECO:0007669"/>
    <property type="project" value="InterPro"/>
</dbReference>
<dbReference type="OrthoDB" id="26722at2759"/>
<reference evidence="3" key="1">
    <citation type="journal article" date="2014" name="Proc. Natl. Acad. Sci. U.S.A.">
        <title>Extensive sampling of basidiomycete genomes demonstrates inadequacy of the white-rot/brown-rot paradigm for wood decay fungi.</title>
        <authorList>
            <person name="Riley R."/>
            <person name="Salamov A.A."/>
            <person name="Brown D.W."/>
            <person name="Nagy L.G."/>
            <person name="Floudas D."/>
            <person name="Held B.W."/>
            <person name="Levasseur A."/>
            <person name="Lombard V."/>
            <person name="Morin E."/>
            <person name="Otillar R."/>
            <person name="Lindquist E.A."/>
            <person name="Sun H."/>
            <person name="LaButti K.M."/>
            <person name="Schmutz J."/>
            <person name="Jabbour D."/>
            <person name="Luo H."/>
            <person name="Baker S.E."/>
            <person name="Pisabarro A.G."/>
            <person name="Walton J.D."/>
            <person name="Blanchette R.A."/>
            <person name="Henrissat B."/>
            <person name="Martin F."/>
            <person name="Cullen D."/>
            <person name="Hibbett D.S."/>
            <person name="Grigoriev I.V."/>
        </authorList>
    </citation>
    <scope>NUCLEOTIDE SEQUENCE [LARGE SCALE GENOMIC DNA]</scope>
    <source>
        <strain evidence="3">MUCL 33604</strain>
    </source>
</reference>
<dbReference type="PROSITE" id="PS50011">
    <property type="entry name" value="PROTEIN_KINASE_DOM"/>
    <property type="match status" value="1"/>
</dbReference>
<sequence length="174" mass="18993">MSSNPSVNLTPVYEFSASGATGFSPQAPTARWPSHWLYDMSAQVSSIDPLPRAQGSFSDVHKGSLTTDISVAIKIFGVCKGEETNIPILEHYRREVRAYELLSPNHPHVAKVHGVATIGGGPAIVIKMYENGNAPQYLHLNPHASAHRYVLNIIEGIKSLHTHLTRLDFTLASV</sequence>
<dbReference type="Proteomes" id="UP000027265">
    <property type="component" value="Unassembled WGS sequence"/>
</dbReference>
<protein>
    <recommendedName>
        <fullName evidence="1">Protein kinase domain-containing protein</fullName>
    </recommendedName>
</protein>
<dbReference type="InterPro" id="IPR011009">
    <property type="entry name" value="Kinase-like_dom_sf"/>
</dbReference>